<evidence type="ECO:0000256" key="2">
    <source>
        <dbReference type="ARBA" id="ARBA00022723"/>
    </source>
</evidence>
<evidence type="ECO:0000256" key="5">
    <source>
        <dbReference type="ARBA" id="ARBA00023157"/>
    </source>
</evidence>
<dbReference type="EMBL" id="NBCO01000001">
    <property type="protein sequence ID" value="ORC93241.1"/>
    <property type="molecule type" value="Genomic_DNA"/>
</dbReference>
<evidence type="ECO:0000256" key="1">
    <source>
        <dbReference type="ARBA" id="ARBA00009792"/>
    </source>
</evidence>
<keyword evidence="10" id="KW-1185">Reference proteome</keyword>
<dbReference type="Pfam" id="PF01074">
    <property type="entry name" value="Glyco_hydro_38N"/>
    <property type="match status" value="1"/>
</dbReference>
<dbReference type="FunFam" id="1.20.1270.50:FF:000003">
    <property type="entry name" value="Alpha-mannosidase"/>
    <property type="match status" value="1"/>
</dbReference>
<dbReference type="PANTHER" id="PTHR11607:SF3">
    <property type="entry name" value="LYSOSOMAL ALPHA-MANNOSIDASE"/>
    <property type="match status" value="1"/>
</dbReference>
<keyword evidence="2 7" id="KW-0479">Metal-binding</keyword>
<dbReference type="Gene3D" id="3.20.110.10">
    <property type="entry name" value="Glycoside hydrolase 38, N terminal domain"/>
    <property type="match status" value="1"/>
</dbReference>
<dbReference type="SUPFAM" id="SSF88688">
    <property type="entry name" value="Families 57/38 glycoside transferase middle domain"/>
    <property type="match status" value="1"/>
</dbReference>
<dbReference type="InterPro" id="IPR027291">
    <property type="entry name" value="Glyco_hydro_38_N_sf"/>
</dbReference>
<dbReference type="Gene3D" id="2.60.40.1180">
    <property type="entry name" value="Golgi alpha-mannosidase II"/>
    <property type="match status" value="1"/>
</dbReference>
<feature type="domain" description="Glycoside hydrolase family 38 central" evidence="8">
    <location>
        <begin position="352"/>
        <end position="424"/>
    </location>
</feature>
<dbReference type="Gene3D" id="2.60.40.1360">
    <property type="match status" value="1"/>
</dbReference>
<dbReference type="InterPro" id="IPR011013">
    <property type="entry name" value="Gal_mutarotase_sf_dom"/>
</dbReference>
<proteinExistence type="inferred from homology"/>
<reference evidence="9 10" key="1">
    <citation type="submission" date="2017-03" db="EMBL/GenBank/DDBJ databases">
        <title>An alternative strategy for trypanosome survival in the mammalian bloodstream revealed through genome and transcriptome analysis of the ubiquitous bovine parasite Trypanosoma (Megatrypanum) theileri.</title>
        <authorList>
            <person name="Kelly S."/>
            <person name="Ivens A."/>
            <person name="Mott A."/>
            <person name="O'Neill E."/>
            <person name="Emms D."/>
            <person name="Macleod O."/>
            <person name="Voorheis P."/>
            <person name="Matthews J."/>
            <person name="Matthews K."/>
            <person name="Carrington M."/>
        </authorList>
    </citation>
    <scope>NUCLEOTIDE SEQUENCE [LARGE SCALE GENOMIC DNA]</scope>
    <source>
        <strain evidence="9">Edinburgh</strain>
    </source>
</reference>
<dbReference type="InterPro" id="IPR015341">
    <property type="entry name" value="Glyco_hydro_38_cen"/>
</dbReference>
<dbReference type="SUPFAM" id="SSF88713">
    <property type="entry name" value="Glycoside hydrolase/deacetylase"/>
    <property type="match status" value="1"/>
</dbReference>
<dbReference type="PANTHER" id="PTHR11607">
    <property type="entry name" value="ALPHA-MANNOSIDASE"/>
    <property type="match status" value="1"/>
</dbReference>
<keyword evidence="7" id="KW-0732">Signal</keyword>
<dbReference type="InterPro" id="IPR050843">
    <property type="entry name" value="Glycosyl_Hydrlase_38"/>
</dbReference>
<dbReference type="InterPro" id="IPR028995">
    <property type="entry name" value="Glyco_hydro_57/38_cen_sf"/>
</dbReference>
<evidence type="ECO:0000256" key="4">
    <source>
        <dbReference type="ARBA" id="ARBA00022833"/>
    </source>
</evidence>
<dbReference type="Gene3D" id="1.20.1270.50">
    <property type="entry name" value="Glycoside hydrolase family 38, central domain"/>
    <property type="match status" value="2"/>
</dbReference>
<dbReference type="OrthoDB" id="2016903at2759"/>
<dbReference type="EC" id="3.2.1.-" evidence="7"/>
<evidence type="ECO:0000256" key="6">
    <source>
        <dbReference type="ARBA" id="ARBA00023295"/>
    </source>
</evidence>
<evidence type="ECO:0000256" key="7">
    <source>
        <dbReference type="RuleBase" id="RU361199"/>
    </source>
</evidence>
<keyword evidence="6 7" id="KW-0326">Glycosidase</keyword>
<keyword evidence="4 7" id="KW-0862">Zinc</keyword>
<protein>
    <recommendedName>
        <fullName evidence="7">Alpha-mannosidase</fullName>
        <ecNumber evidence="7">3.2.1.-</ecNumber>
    </recommendedName>
</protein>
<dbReference type="InterPro" id="IPR000602">
    <property type="entry name" value="Glyco_hydro_38_N"/>
</dbReference>
<dbReference type="Gene3D" id="2.70.98.30">
    <property type="entry name" value="Golgi alpha-mannosidase II, domain 4"/>
    <property type="match status" value="1"/>
</dbReference>
<evidence type="ECO:0000313" key="10">
    <source>
        <dbReference type="Proteomes" id="UP000192257"/>
    </source>
</evidence>
<keyword evidence="5" id="KW-1015">Disulfide bond</keyword>
<dbReference type="GO" id="GO:0006013">
    <property type="term" value="P:mannose metabolic process"/>
    <property type="evidence" value="ECO:0007669"/>
    <property type="project" value="InterPro"/>
</dbReference>
<comment type="similarity">
    <text evidence="1 7">Belongs to the glycosyl hydrolase 38 family.</text>
</comment>
<dbReference type="CDD" id="cd10810">
    <property type="entry name" value="GH38N_AMII_LAM_like"/>
    <property type="match status" value="1"/>
</dbReference>
<dbReference type="VEuPathDB" id="TriTrypDB:TM35_000011180"/>
<dbReference type="SMART" id="SM00872">
    <property type="entry name" value="Alpha-mann_mid"/>
    <property type="match status" value="1"/>
</dbReference>
<dbReference type="Proteomes" id="UP000192257">
    <property type="component" value="Unassembled WGS sequence"/>
</dbReference>
<organism evidence="9 10">
    <name type="scientific">Trypanosoma theileri</name>
    <dbReference type="NCBI Taxonomy" id="67003"/>
    <lineage>
        <taxon>Eukaryota</taxon>
        <taxon>Discoba</taxon>
        <taxon>Euglenozoa</taxon>
        <taxon>Kinetoplastea</taxon>
        <taxon>Metakinetoplastina</taxon>
        <taxon>Trypanosomatida</taxon>
        <taxon>Trypanosomatidae</taxon>
        <taxon>Trypanosoma</taxon>
    </lineage>
</organism>
<accession>A0A1X0P8T0</accession>
<sequence length="981" mass="110598">MCSTSIIIFVVVILLPFSSHAKITVHLVPHTHDDLGWLKTVEQYQYGLNNSIQSANVNIVISSVVGGLLLNPERRFTYVEMGFFSRWWAEQPAPTRAAVRTLVAEGRLQFANGGWSMHDEAAAHVLDMIDQTTLGHRWLQRELGVVPRVGWQADAFGHSATQAAILTARAGLIATYFARVDYQDYRHRAGTGRRQFWWKPSPSLPHLRVFAEINLRETYCTPPDFSWDILNYWPDSNDTTCSKTIVDDNKSECYNVPLILKRFKAEVRRNINATRGKHIMWTMGCDFTYFSSALWYENMDKLIKLVNDDGEFSVRYSTPYEYTLAKLKEAEEGLLYDTKRDDFFPYASAPHQFWTGYFASRPTLKRIIRKLSGYWLAARQVEFFAAIPSGEVPLISDALGIAQHHDAVTGTAKQHVTFDYIKRLINGYEDDMVNRLRRAFASEPFAISNVQHCLLSNVSVCPATAVGFAKRDDVITVIVWNPNAHPVANSLVKIPVPISNVLVTGDGIRKYSVFDSPVEVSDYSNRNADRLPYTLAINLQLKRFAVLKVVREPVFSFSASGIFPLSAKAQSIRSITEISNDDLLLTFSDNGLLERVTVRKTGQTVKVVQDWCYYKSNSGDIVDRMSGGAYIMRPVTNGTCDPITNSPVNIRLVDSTIGIVEQHFGNGLVQRMTLRGDVVDLEFTSFGIPIDDGFGRELVVRFRTSVENRDTFYTDSNGREMQKRRINYRNDFPFVQTESVAGNYYPVTSLIFINDTNTQFSVFPDASMGGASLQSGEVLLTVHRRLLRDDDKGVGEPLNETEFITSYKGCVYSRLNCGRHYGAPLHVRGTLSFAVTKSGPTAMRRVREQQDEKYYEPLVLYSSASSSSPFSLSSLKKRMNLKIDFGTALPPSLQILTMQLFDNQTLLLRLGHRYAVGEDPERSVDVKVELLALIAKVPWCTVSSVDEVSLTTVEVVKTDVKTVTISPMDIRTFVYHLKSLK</sequence>
<dbReference type="FunFam" id="1.20.1270.50:FF:000002">
    <property type="entry name" value="Alpha-mannosidase"/>
    <property type="match status" value="1"/>
</dbReference>
<dbReference type="InterPro" id="IPR011330">
    <property type="entry name" value="Glyco_hydro/deAcase_b/a-brl"/>
</dbReference>
<gene>
    <name evidence="9" type="ORF">TM35_000011180</name>
</gene>
<dbReference type="InterPro" id="IPR013780">
    <property type="entry name" value="Glyco_hydro_b"/>
</dbReference>
<dbReference type="STRING" id="67003.A0A1X0P8T0"/>
<keyword evidence="3 7" id="KW-0378">Hydrolase</keyword>
<dbReference type="GO" id="GO:0046872">
    <property type="term" value="F:metal ion binding"/>
    <property type="evidence" value="ECO:0007669"/>
    <property type="project" value="UniProtKB-KW"/>
</dbReference>
<dbReference type="InterPro" id="IPR011682">
    <property type="entry name" value="Glyco_hydro_38_C"/>
</dbReference>
<evidence type="ECO:0000259" key="8">
    <source>
        <dbReference type="SMART" id="SM00872"/>
    </source>
</evidence>
<name>A0A1X0P8T0_9TRYP</name>
<dbReference type="GO" id="GO:0004559">
    <property type="term" value="F:alpha-mannosidase activity"/>
    <property type="evidence" value="ECO:0007669"/>
    <property type="project" value="InterPro"/>
</dbReference>
<dbReference type="RefSeq" id="XP_028887307.1">
    <property type="nucleotide sequence ID" value="XM_029020799.1"/>
</dbReference>
<evidence type="ECO:0000313" key="9">
    <source>
        <dbReference type="EMBL" id="ORC93241.1"/>
    </source>
</evidence>
<feature type="chain" id="PRO_5017848734" description="Alpha-mannosidase" evidence="7">
    <location>
        <begin position="22"/>
        <end position="981"/>
    </location>
</feature>
<dbReference type="SUPFAM" id="SSF74650">
    <property type="entry name" value="Galactose mutarotase-like"/>
    <property type="match status" value="1"/>
</dbReference>
<evidence type="ECO:0000256" key="3">
    <source>
        <dbReference type="ARBA" id="ARBA00022801"/>
    </source>
</evidence>
<dbReference type="GeneID" id="39980579"/>
<feature type="signal peptide" evidence="7">
    <location>
        <begin position="1"/>
        <end position="21"/>
    </location>
</feature>
<dbReference type="GO" id="GO:0030246">
    <property type="term" value="F:carbohydrate binding"/>
    <property type="evidence" value="ECO:0007669"/>
    <property type="project" value="InterPro"/>
</dbReference>
<dbReference type="Pfam" id="PF09261">
    <property type="entry name" value="Alpha-mann_mid"/>
    <property type="match status" value="1"/>
</dbReference>
<dbReference type="InterPro" id="IPR037094">
    <property type="entry name" value="Glyco_hydro_38_cen_sf"/>
</dbReference>
<dbReference type="AlphaFoldDB" id="A0A1X0P8T0"/>
<comment type="caution">
    <text evidence="9">The sequence shown here is derived from an EMBL/GenBank/DDBJ whole genome shotgun (WGS) entry which is preliminary data.</text>
</comment>
<dbReference type="Pfam" id="PF07748">
    <property type="entry name" value="Glyco_hydro_38C"/>
    <property type="match status" value="1"/>
</dbReference>
<comment type="cofactor">
    <cofactor evidence="7">
        <name>Zn(2+)</name>
        <dbReference type="ChEBI" id="CHEBI:29105"/>
    </cofactor>
    <text evidence="7">Binds 1 zinc ion per subunit.</text>
</comment>